<evidence type="ECO:0000313" key="3">
    <source>
        <dbReference type="EnsemblProtists" id="EOD37643"/>
    </source>
</evidence>
<dbReference type="AlphaFoldDB" id="A0A0D3KPF8"/>
<keyword evidence="2" id="KW-0732">Signal</keyword>
<accession>A0A0D3KPF8</accession>
<dbReference type="Proteomes" id="UP000013827">
    <property type="component" value="Unassembled WGS sequence"/>
</dbReference>
<feature type="signal peptide" evidence="2">
    <location>
        <begin position="1"/>
        <end position="15"/>
    </location>
</feature>
<protein>
    <submittedName>
        <fullName evidence="3">Uncharacterized protein</fullName>
    </submittedName>
</protein>
<feature type="region of interest" description="Disordered" evidence="1">
    <location>
        <begin position="278"/>
        <end position="310"/>
    </location>
</feature>
<name>A0A0D3KPF8_EMIH1</name>
<reference evidence="4" key="1">
    <citation type="journal article" date="2013" name="Nature">
        <title>Pan genome of the phytoplankton Emiliania underpins its global distribution.</title>
        <authorList>
            <person name="Read B.A."/>
            <person name="Kegel J."/>
            <person name="Klute M.J."/>
            <person name="Kuo A."/>
            <person name="Lefebvre S.C."/>
            <person name="Maumus F."/>
            <person name="Mayer C."/>
            <person name="Miller J."/>
            <person name="Monier A."/>
            <person name="Salamov A."/>
            <person name="Young J."/>
            <person name="Aguilar M."/>
            <person name="Claverie J.M."/>
            <person name="Frickenhaus S."/>
            <person name="Gonzalez K."/>
            <person name="Herman E.K."/>
            <person name="Lin Y.C."/>
            <person name="Napier J."/>
            <person name="Ogata H."/>
            <person name="Sarno A.F."/>
            <person name="Shmutz J."/>
            <person name="Schroeder D."/>
            <person name="de Vargas C."/>
            <person name="Verret F."/>
            <person name="von Dassow P."/>
            <person name="Valentin K."/>
            <person name="Van de Peer Y."/>
            <person name="Wheeler G."/>
            <person name="Dacks J.B."/>
            <person name="Delwiche C.F."/>
            <person name="Dyhrman S.T."/>
            <person name="Glockner G."/>
            <person name="John U."/>
            <person name="Richards T."/>
            <person name="Worden A.Z."/>
            <person name="Zhang X."/>
            <person name="Grigoriev I.V."/>
            <person name="Allen A.E."/>
            <person name="Bidle K."/>
            <person name="Borodovsky M."/>
            <person name="Bowler C."/>
            <person name="Brownlee C."/>
            <person name="Cock J.M."/>
            <person name="Elias M."/>
            <person name="Gladyshev V.N."/>
            <person name="Groth M."/>
            <person name="Guda C."/>
            <person name="Hadaegh A."/>
            <person name="Iglesias-Rodriguez M.D."/>
            <person name="Jenkins J."/>
            <person name="Jones B.M."/>
            <person name="Lawson T."/>
            <person name="Leese F."/>
            <person name="Lindquist E."/>
            <person name="Lobanov A."/>
            <person name="Lomsadze A."/>
            <person name="Malik S.B."/>
            <person name="Marsh M.E."/>
            <person name="Mackinder L."/>
            <person name="Mock T."/>
            <person name="Mueller-Roeber B."/>
            <person name="Pagarete A."/>
            <person name="Parker M."/>
            <person name="Probert I."/>
            <person name="Quesneville H."/>
            <person name="Raines C."/>
            <person name="Rensing S.A."/>
            <person name="Riano-Pachon D.M."/>
            <person name="Richier S."/>
            <person name="Rokitta S."/>
            <person name="Shiraiwa Y."/>
            <person name="Soanes D.M."/>
            <person name="van der Giezen M."/>
            <person name="Wahlund T.M."/>
            <person name="Williams B."/>
            <person name="Wilson W."/>
            <person name="Wolfe G."/>
            <person name="Wurch L.L."/>
        </authorList>
    </citation>
    <scope>NUCLEOTIDE SEQUENCE</scope>
</reference>
<sequence length="310" mass="31202">MLLLYSSLLCAPVPADEVYWAPAPQPAPAAAAHTSATVPDASAAIFAAADATSRLHALDADEASAANDKLFAALASHNADEAATAANIAANKAGVAAGSGFAEAAAEFSNWLSTEEGQLALEAAIEHSRPSPEAVAAVANEAAEQTAEIADVKSGEAIEVGGVAVPLVASAVATAARLLLTTYRRQGLGGLGRIAPQLLTPLEMYAADAITSGHIKTLDRIRYEAAQIPNRREEFTVIPKAEAAIDSALLLATSAGAAAHAGAVSAASGAASTLTDATNSWRVSEDTPATAAPPDASTRCRERGCKGAGE</sequence>
<evidence type="ECO:0000313" key="4">
    <source>
        <dbReference type="Proteomes" id="UP000013827"/>
    </source>
</evidence>
<dbReference type="PaxDb" id="2903-EOD37643"/>
<evidence type="ECO:0000256" key="1">
    <source>
        <dbReference type="SAM" id="MobiDB-lite"/>
    </source>
</evidence>
<dbReference type="EnsemblProtists" id="EOD37643">
    <property type="protein sequence ID" value="EOD37643"/>
    <property type="gene ID" value="EMIHUDRAFT_440310"/>
</dbReference>
<reference evidence="3" key="2">
    <citation type="submission" date="2024-10" db="UniProtKB">
        <authorList>
            <consortium name="EnsemblProtists"/>
        </authorList>
    </citation>
    <scope>IDENTIFICATION</scope>
</reference>
<organism evidence="3 4">
    <name type="scientific">Emiliania huxleyi (strain CCMP1516)</name>
    <dbReference type="NCBI Taxonomy" id="280463"/>
    <lineage>
        <taxon>Eukaryota</taxon>
        <taxon>Haptista</taxon>
        <taxon>Haptophyta</taxon>
        <taxon>Prymnesiophyceae</taxon>
        <taxon>Isochrysidales</taxon>
        <taxon>Noelaerhabdaceae</taxon>
        <taxon>Emiliania</taxon>
    </lineage>
</organism>
<keyword evidence="4" id="KW-1185">Reference proteome</keyword>
<feature type="compositionally biased region" description="Basic and acidic residues" evidence="1">
    <location>
        <begin position="298"/>
        <end position="310"/>
    </location>
</feature>
<dbReference type="KEGG" id="ehx:EMIHUDRAFT_440310"/>
<dbReference type="HOGENOM" id="CLU_898443_0_0_1"/>
<dbReference type="GeneID" id="17282912"/>
<feature type="compositionally biased region" description="Low complexity" evidence="1">
    <location>
        <begin position="286"/>
        <end position="296"/>
    </location>
</feature>
<feature type="chain" id="PRO_5044211031" evidence="2">
    <location>
        <begin position="16"/>
        <end position="310"/>
    </location>
</feature>
<evidence type="ECO:0000256" key="2">
    <source>
        <dbReference type="SAM" id="SignalP"/>
    </source>
</evidence>
<dbReference type="RefSeq" id="XP_005790072.1">
    <property type="nucleotide sequence ID" value="XM_005790015.1"/>
</dbReference>
<proteinExistence type="predicted"/>